<gene>
    <name evidence="1" type="ORF">SAMN05444148_1939</name>
</gene>
<proteinExistence type="predicted"/>
<dbReference type="STRING" id="1089305.SAMN05444148_1939"/>
<dbReference type="EMBL" id="FQWS01000002">
    <property type="protein sequence ID" value="SHH40817.1"/>
    <property type="molecule type" value="Genomic_DNA"/>
</dbReference>
<accession>A0A1M5SQX3</accession>
<evidence type="ECO:0000313" key="2">
    <source>
        <dbReference type="Proteomes" id="UP000184522"/>
    </source>
</evidence>
<organism evidence="1 2">
    <name type="scientific">Winogradskyella jejuensis</name>
    <dbReference type="NCBI Taxonomy" id="1089305"/>
    <lineage>
        <taxon>Bacteria</taxon>
        <taxon>Pseudomonadati</taxon>
        <taxon>Bacteroidota</taxon>
        <taxon>Flavobacteriia</taxon>
        <taxon>Flavobacteriales</taxon>
        <taxon>Flavobacteriaceae</taxon>
        <taxon>Winogradskyella</taxon>
    </lineage>
</organism>
<protein>
    <submittedName>
        <fullName evidence="1">Bacteriocin-protection, YdeI or OmpD-Associated</fullName>
    </submittedName>
</protein>
<sequence length="162" mass="18942">MITSQTFETQLADKQSVIIPQEVALLFYNAGHKRVKAKAIFEEKNIAFYAALKREKTGIFRIYFSKAKQKELEIFPNDYFKIILSEDQSKYGVEPCEEFEAVMLSDYEAYEIFESLTPGKKRSIIYAIGRYKSSQTRIDKTLLFINNLRRGIFDPRLWLKGN</sequence>
<dbReference type="Pfam" id="PF13376">
    <property type="entry name" value="OmdA"/>
    <property type="match status" value="1"/>
</dbReference>
<reference evidence="2" key="1">
    <citation type="submission" date="2016-11" db="EMBL/GenBank/DDBJ databases">
        <authorList>
            <person name="Varghese N."/>
            <person name="Submissions S."/>
        </authorList>
    </citation>
    <scope>NUCLEOTIDE SEQUENCE [LARGE SCALE GENOMIC DNA]</scope>
    <source>
        <strain evidence="2">DSM 25330</strain>
    </source>
</reference>
<name>A0A1M5SQX3_9FLAO</name>
<dbReference type="RefSeq" id="WP_073085902.1">
    <property type="nucleotide sequence ID" value="NZ_FQWS01000002.1"/>
</dbReference>
<keyword evidence="2" id="KW-1185">Reference proteome</keyword>
<dbReference type="OrthoDB" id="959664at2"/>
<dbReference type="AlphaFoldDB" id="A0A1M5SQX3"/>
<evidence type="ECO:0000313" key="1">
    <source>
        <dbReference type="EMBL" id="SHH40817.1"/>
    </source>
</evidence>
<dbReference type="Proteomes" id="UP000184522">
    <property type="component" value="Unassembled WGS sequence"/>
</dbReference>